<keyword evidence="5" id="KW-1185">Reference proteome</keyword>
<dbReference type="Pfam" id="PF00271">
    <property type="entry name" value="Helicase_C"/>
    <property type="match status" value="1"/>
</dbReference>
<sequence length="892" mass="101247">MVLDIDGVKEVDSKVLEEQAYNNVEEVVRLQSLSKRLQQKINQSEPSDKQAKKYKAFVGKIRHIINRIVARSLGNDDILFEDESDLNYEFIGQSKLRIGEDVVDIPEDEDSTRDNQSTSEFKCVFINDQAAFELSDNIFSPAKVFENLYPHQREGLKWLVELYHRRHGGILADEMGLGKTVTVLSFLNALIFSAEIGKIDIQGGFDVLIICPITLISQWKSEIGKWVPLLKPFVFHGALGSFNDHFVKSKSKRYRGFITSYETFRAHVETINAHYWSYVILDEGQKIRNPDAAVTLAVKTVGTPHRILLSGSPIQNNLIEFWSLLDFVAPGHLGTLPLFIEHIVNPIMRSNNGCSSSVAFNCALRLRTLVRPFIRRNVKSEFAESLNLPKKSEHIIMCKLTPAQYEMYMALLKAACNFVSKDDSYSMLVGKESKRTQIKKLKSNRVLVLLTLLRKTCNHPDLVLKERPEDFGNVSRSAKLKVALDIVAKWEATGHKVLMFTQTIQMLNIIHDTVIQCYGAHRIARIDGEVSIKRRATILESFEHGNDIFLLLLTTRVGGVGLNLTCANRVLIFDPDWNPMTDSQARERSYRIGQSKDVVVYRLISAHTVEEKIYHRQIYKFYLSERILTDPSIVGFRYLPAADLLVAPPKPSTDEEVGGYLNKITQQINSIDFEMDIRQVSNSKDIYQRPSDVEDSEGANPILNSIFDQHEVEGVIKHDDIEKACSLDYGATSCLIADNAVKVLKRSLKERNAYDISVPTWTGENGQAAAPVSCQKYKYSTNTSYTIQPLYVGVNRNKVPKSGLGKEMDTRSMKRLILDYFRDGPKIQVPTGEVIDYFGPLIPGKYCLDAAHKFLESHTELFKLTLKGLCDLRKSNGRPNYWVLKEKFMENK</sequence>
<protein>
    <submittedName>
        <fullName evidence="4">SNF2 domain-containing helicase domain-containing protein</fullName>
    </submittedName>
</protein>
<name>A0A9W5WVB9_BABOV</name>
<dbReference type="GO" id="GO:0008094">
    <property type="term" value="F:ATP-dependent activity, acting on DNA"/>
    <property type="evidence" value="ECO:0007669"/>
    <property type="project" value="TreeGrafter"/>
</dbReference>
<dbReference type="SMART" id="SM00490">
    <property type="entry name" value="HELICc"/>
    <property type="match status" value="1"/>
</dbReference>
<reference evidence="4" key="1">
    <citation type="submission" date="2019-12" db="EMBL/GenBank/DDBJ databases">
        <title>Genome sequence of Babesia ovis.</title>
        <authorList>
            <person name="Yamagishi J."/>
            <person name="Sevinc F."/>
            <person name="Xuan X."/>
        </authorList>
    </citation>
    <scope>NUCLEOTIDE SEQUENCE</scope>
    <source>
        <strain evidence="4">Selcuk</strain>
    </source>
</reference>
<dbReference type="Gene3D" id="3.40.50.10810">
    <property type="entry name" value="Tandem AAA-ATPase domain"/>
    <property type="match status" value="1"/>
</dbReference>
<dbReference type="InterPro" id="IPR049730">
    <property type="entry name" value="SNF2/RAD54-like_C"/>
</dbReference>
<evidence type="ECO:0000259" key="2">
    <source>
        <dbReference type="PROSITE" id="PS51192"/>
    </source>
</evidence>
<dbReference type="InterPro" id="IPR050496">
    <property type="entry name" value="SNF2_RAD54_helicase_repair"/>
</dbReference>
<dbReference type="OrthoDB" id="413460at2759"/>
<comment type="caution">
    <text evidence="4">The sequence shown here is derived from an EMBL/GenBank/DDBJ whole genome shotgun (WGS) entry which is preliminary data.</text>
</comment>
<keyword evidence="4" id="KW-0067">ATP-binding</keyword>
<dbReference type="Proteomes" id="UP001057455">
    <property type="component" value="Unassembled WGS sequence"/>
</dbReference>
<organism evidence="4 5">
    <name type="scientific">Babesia ovis</name>
    <dbReference type="NCBI Taxonomy" id="5869"/>
    <lineage>
        <taxon>Eukaryota</taxon>
        <taxon>Sar</taxon>
        <taxon>Alveolata</taxon>
        <taxon>Apicomplexa</taxon>
        <taxon>Aconoidasida</taxon>
        <taxon>Piroplasmida</taxon>
        <taxon>Babesiidae</taxon>
        <taxon>Babesia</taxon>
    </lineage>
</organism>
<dbReference type="InterPro" id="IPR000330">
    <property type="entry name" value="SNF2_N"/>
</dbReference>
<feature type="domain" description="Helicase C-terminal" evidence="3">
    <location>
        <begin position="485"/>
        <end position="640"/>
    </location>
</feature>
<dbReference type="PROSITE" id="PS51192">
    <property type="entry name" value="HELICASE_ATP_BIND_1"/>
    <property type="match status" value="1"/>
</dbReference>
<dbReference type="InterPro" id="IPR014001">
    <property type="entry name" value="Helicase_ATP-bd"/>
</dbReference>
<dbReference type="EMBL" id="BLIY01000017">
    <property type="protein sequence ID" value="GFE54793.1"/>
    <property type="molecule type" value="Genomic_DNA"/>
</dbReference>
<keyword evidence="1" id="KW-0378">Hydrolase</keyword>
<dbReference type="InterPro" id="IPR038718">
    <property type="entry name" value="SNF2-like_sf"/>
</dbReference>
<dbReference type="GO" id="GO:0005524">
    <property type="term" value="F:ATP binding"/>
    <property type="evidence" value="ECO:0007669"/>
    <property type="project" value="InterPro"/>
</dbReference>
<dbReference type="CDD" id="cd18793">
    <property type="entry name" value="SF2_C_SNF"/>
    <property type="match status" value="1"/>
</dbReference>
<keyword evidence="4" id="KW-0547">Nucleotide-binding</keyword>
<dbReference type="InterPro" id="IPR001650">
    <property type="entry name" value="Helicase_C-like"/>
</dbReference>
<dbReference type="InterPro" id="IPR027417">
    <property type="entry name" value="P-loop_NTPase"/>
</dbReference>
<keyword evidence="4" id="KW-0347">Helicase</keyword>
<accession>A0A9W5WVB9</accession>
<dbReference type="SMART" id="SM00487">
    <property type="entry name" value="DEXDc"/>
    <property type="match status" value="1"/>
</dbReference>
<dbReference type="GO" id="GO:0005634">
    <property type="term" value="C:nucleus"/>
    <property type="evidence" value="ECO:0007669"/>
    <property type="project" value="TreeGrafter"/>
</dbReference>
<dbReference type="PROSITE" id="PS51194">
    <property type="entry name" value="HELICASE_CTER"/>
    <property type="match status" value="1"/>
</dbReference>
<dbReference type="GO" id="GO:0004386">
    <property type="term" value="F:helicase activity"/>
    <property type="evidence" value="ECO:0007669"/>
    <property type="project" value="UniProtKB-KW"/>
</dbReference>
<evidence type="ECO:0000259" key="3">
    <source>
        <dbReference type="PROSITE" id="PS51194"/>
    </source>
</evidence>
<feature type="domain" description="Helicase ATP-binding" evidence="2">
    <location>
        <begin position="160"/>
        <end position="331"/>
    </location>
</feature>
<proteinExistence type="predicted"/>
<dbReference type="Pfam" id="PF00176">
    <property type="entry name" value="SNF2-rel_dom"/>
    <property type="match status" value="1"/>
</dbReference>
<dbReference type="GO" id="GO:0016787">
    <property type="term" value="F:hydrolase activity"/>
    <property type="evidence" value="ECO:0007669"/>
    <property type="project" value="UniProtKB-KW"/>
</dbReference>
<evidence type="ECO:0000313" key="4">
    <source>
        <dbReference type="EMBL" id="GFE54793.1"/>
    </source>
</evidence>
<dbReference type="AlphaFoldDB" id="A0A9W5WVB9"/>
<evidence type="ECO:0000313" key="5">
    <source>
        <dbReference type="Proteomes" id="UP001057455"/>
    </source>
</evidence>
<dbReference type="GO" id="GO:0006283">
    <property type="term" value="P:transcription-coupled nucleotide-excision repair"/>
    <property type="evidence" value="ECO:0007669"/>
    <property type="project" value="TreeGrafter"/>
</dbReference>
<gene>
    <name evidence="4" type="ORF">BaOVIS_021970</name>
</gene>
<dbReference type="SUPFAM" id="SSF52540">
    <property type="entry name" value="P-loop containing nucleoside triphosphate hydrolases"/>
    <property type="match status" value="2"/>
</dbReference>
<dbReference type="PANTHER" id="PTHR45629">
    <property type="entry name" value="SNF2/RAD54 FAMILY MEMBER"/>
    <property type="match status" value="1"/>
</dbReference>
<evidence type="ECO:0000256" key="1">
    <source>
        <dbReference type="ARBA" id="ARBA00022801"/>
    </source>
</evidence>
<dbReference type="PANTHER" id="PTHR45629:SF7">
    <property type="entry name" value="DNA EXCISION REPAIR PROTEIN ERCC-6-RELATED"/>
    <property type="match status" value="1"/>
</dbReference>
<dbReference type="Gene3D" id="3.40.50.300">
    <property type="entry name" value="P-loop containing nucleotide triphosphate hydrolases"/>
    <property type="match status" value="1"/>
</dbReference>